<dbReference type="GO" id="GO:1905515">
    <property type="term" value="P:non-motile cilium assembly"/>
    <property type="evidence" value="ECO:0007669"/>
    <property type="project" value="InterPro"/>
</dbReference>
<dbReference type="GO" id="GO:0005813">
    <property type="term" value="C:centrosome"/>
    <property type="evidence" value="ECO:0007669"/>
    <property type="project" value="InterPro"/>
</dbReference>
<dbReference type="GO" id="GO:0030496">
    <property type="term" value="C:midbody"/>
    <property type="evidence" value="ECO:0007669"/>
    <property type="project" value="TreeGrafter"/>
</dbReference>
<dbReference type="PANTHER" id="PTHR31191:SF4">
    <property type="entry name" value="CENTROSOMAL PROTEIN OF 126 KDA"/>
    <property type="match status" value="1"/>
</dbReference>
<name>A0A7K9M6L5_OCETE</name>
<dbReference type="Proteomes" id="UP000527232">
    <property type="component" value="Unassembled WGS sequence"/>
</dbReference>
<sequence>DRDLTFHFEWDLEEERWALKEDQKICRRRTQKYLIETNRRRRAFEERWKQEEEKEQRFREQVLQQRKIKLQEATDKFQRAHLPFSQHKQIVQTKAAFQLEEALEQIKGSVLTPGLCLPSRNKTNLRTTDDTSSSSAPRNSSFHQKQSSAMVGWDKMVQESRRTKMDSNQLLSQKNLKEMQQLLETQHLSNLENFHQEVKKTDDSESLSSLDSLEAGEQNGNYATPSESSLTTQCDCALYNPEKSQTRNNGLLYTAQSTSSKNMHLNNCQGNVGSQNNHNLPICDLLAKHNVLTPAEHVNDSKEESSVSHRSEKKPAEFSTSGKQSLNNEFSFLQNIKEERSKPSSGTASTLATVHPVFSPSKARASPDSVPGERVQDLMQDQSFKMTPQKRTVSVQISSQPIATSIILFPNQGCSTDIPCTADTLPKDKNISMEFLNNTLGKMAETKEENIKCIDDTNASVLGDVKQQNNKEEEKGNTVETMSLVSDTELNSGTPTQHKTLKNNILERKRARLFTSILKKESKYEPSHFKAMVMNHGVSFGTRPVSSIKDSLELAKVKKKSAENEKYNRKLRWCDQINRIRIENNEKCYEKNTSEISSEQLQYVQTTNNAPKINLSIVAQLSNPKFIKNHQENSYISKPNVNTEESNKECMPLNMFMSTGSFSAKKAWMVSKDEESKPPVCSNNSEINEVNQLKNKTKMIRRPRSVKAQPSFTPKKRTGTIIRPQSATEANKTLKAPGKLLAPHPPSAPLPGNRSGENAASPGCQPLLPSSLQATTTSRNDLNERHVLLADQVLNRNGTENSGSITCSSELAIAISTPGCNMAKYKPWANNTCSVNSVQTSACQDRSVTCTERRPANAENVLHVHHIPAAGKTSTSWQGAHTARAPRDPATGAIQHHVSYHYNNSYITKWQPFKANVSHVTTDGSSQMTNFKSASKINELFFFFCKWEEFCFVKYHCVVPVTRQKQVFDNHENKHRAFSEHRRQSVTSKRWKPTHHARNSLRTVQLSPVHSAFDPVQNKNNTSKSDEVSESTVPFLMADQLASTPVAEDEILAAMGSMQPARQPLLLNRALCLGMSALSVEEQKIFQSLHCLDQRLQS</sequence>
<reference evidence="2 3" key="1">
    <citation type="submission" date="2019-09" db="EMBL/GenBank/DDBJ databases">
        <title>Bird 10,000 Genomes (B10K) Project - Family phase.</title>
        <authorList>
            <person name="Zhang G."/>
        </authorList>
    </citation>
    <scope>NUCLEOTIDE SEQUENCE [LARGE SCALE GENOMIC DNA]</scope>
    <source>
        <strain evidence="2">B10K-DU-001-32</strain>
        <tissue evidence="2">Muscle</tissue>
    </source>
</reference>
<evidence type="ECO:0000313" key="3">
    <source>
        <dbReference type="Proteomes" id="UP000527232"/>
    </source>
</evidence>
<feature type="region of interest" description="Disordered" evidence="1">
    <location>
        <begin position="117"/>
        <end position="152"/>
    </location>
</feature>
<organism evidence="2 3">
    <name type="scientific">Oceanodroma tethys</name>
    <name type="common">Wedge-rumped storm-petrel</name>
    <name type="synonym">Hydrobates tethys</name>
    <dbReference type="NCBI Taxonomy" id="79633"/>
    <lineage>
        <taxon>Eukaryota</taxon>
        <taxon>Metazoa</taxon>
        <taxon>Chordata</taxon>
        <taxon>Craniata</taxon>
        <taxon>Vertebrata</taxon>
        <taxon>Euteleostomi</taxon>
        <taxon>Archelosauria</taxon>
        <taxon>Archosauria</taxon>
        <taxon>Dinosauria</taxon>
        <taxon>Saurischia</taxon>
        <taxon>Theropoda</taxon>
        <taxon>Coelurosauria</taxon>
        <taxon>Aves</taxon>
        <taxon>Neognathae</taxon>
        <taxon>Neoaves</taxon>
        <taxon>Aequornithes</taxon>
        <taxon>Procellariiformes</taxon>
        <taxon>Hydrobatidae</taxon>
        <taxon>Oceanodroma</taxon>
    </lineage>
</organism>
<feature type="region of interest" description="Disordered" evidence="1">
    <location>
        <begin position="198"/>
        <end position="228"/>
    </location>
</feature>
<feature type="compositionally biased region" description="Polar residues" evidence="1">
    <location>
        <begin position="218"/>
        <end position="228"/>
    </location>
</feature>
<feature type="non-terminal residue" evidence="2">
    <location>
        <position position="1098"/>
    </location>
</feature>
<feature type="non-terminal residue" evidence="2">
    <location>
        <position position="1"/>
    </location>
</feature>
<dbReference type="GO" id="GO:0031122">
    <property type="term" value="P:cytoplasmic microtubule organization"/>
    <property type="evidence" value="ECO:0007669"/>
    <property type="project" value="InterPro"/>
</dbReference>
<accession>A0A7K9M6L5</accession>
<proteinExistence type="predicted"/>
<comment type="caution">
    <text evidence="2">The sequence shown here is derived from an EMBL/GenBank/DDBJ whole genome shotgun (WGS) entry which is preliminary data.</text>
</comment>
<feature type="compositionally biased region" description="Polar residues" evidence="1">
    <location>
        <begin position="120"/>
        <end position="149"/>
    </location>
</feature>
<feature type="region of interest" description="Disordered" evidence="1">
    <location>
        <begin position="737"/>
        <end position="771"/>
    </location>
</feature>
<gene>
    <name evidence="2" type="primary">Cep126</name>
    <name evidence="2" type="ORF">HYDTET_R08281</name>
</gene>
<dbReference type="GO" id="GO:0007052">
    <property type="term" value="P:mitotic spindle organization"/>
    <property type="evidence" value="ECO:0007669"/>
    <property type="project" value="InterPro"/>
</dbReference>
<dbReference type="EMBL" id="VWZR01007227">
    <property type="protein sequence ID" value="NXH70690.1"/>
    <property type="molecule type" value="Genomic_DNA"/>
</dbReference>
<protein>
    <submittedName>
        <fullName evidence="2">CE126 protein</fullName>
    </submittedName>
</protein>
<feature type="compositionally biased region" description="Basic and acidic residues" evidence="1">
    <location>
        <begin position="297"/>
        <end position="316"/>
    </location>
</feature>
<dbReference type="InterPro" id="IPR028257">
    <property type="entry name" value="CEP126"/>
</dbReference>
<feature type="region of interest" description="Disordered" evidence="1">
    <location>
        <begin position="297"/>
        <end position="324"/>
    </location>
</feature>
<dbReference type="GO" id="GO:0097546">
    <property type="term" value="C:ciliary base"/>
    <property type="evidence" value="ECO:0007669"/>
    <property type="project" value="InterPro"/>
</dbReference>
<dbReference type="PANTHER" id="PTHR31191">
    <property type="entry name" value="CENTROSOMAL PROTEIN CEP126"/>
    <property type="match status" value="1"/>
</dbReference>
<evidence type="ECO:0000256" key="1">
    <source>
        <dbReference type="SAM" id="MobiDB-lite"/>
    </source>
</evidence>
<dbReference type="OrthoDB" id="9900339at2759"/>
<evidence type="ECO:0000313" key="2">
    <source>
        <dbReference type="EMBL" id="NXH70690.1"/>
    </source>
</evidence>
<dbReference type="AlphaFoldDB" id="A0A7K9M6L5"/>
<dbReference type="Pfam" id="PF15352">
    <property type="entry name" value="K1377"/>
    <property type="match status" value="2"/>
</dbReference>
<keyword evidence="3" id="KW-1185">Reference proteome</keyword>